<dbReference type="GeneID" id="106668849"/>
<sequence>MPRGRVNKTRDTTACGSPLAASSPIRTNQKKPDLNSCIQNSKSALNEMSQLTKHRIKTFKNFIPHIRSIVGNKGFCSVDTIEDDCMSIRDCVIKAFKSGSAENVHSIGQSSQNSVNAMPPPRIVLPKKKMTRGRSAEPKTNKMSTRKLRTSRSLSKDKKLSPNTYETPARNETPYHVAAVTPSIKCQTPAPIYRKPTVGEQVISMSGSPLMVPLYSDAEEPQLHIPLLDGRVFAVMPQENLESVPNFTDIDPGTIEKLKRLHQFLQEKVLK</sequence>
<evidence type="ECO:0000256" key="8">
    <source>
        <dbReference type="ARBA" id="ARBA00023306"/>
    </source>
</evidence>
<dbReference type="EnsemblMetazoa" id="XM_014397992.2">
    <property type="protein sequence ID" value="XP_014253478.1"/>
    <property type="gene ID" value="LOC106668849"/>
</dbReference>
<dbReference type="PANTHER" id="PTHR16040:SF7">
    <property type="entry name" value="AUSTRALIN, ISOFORM A-RELATED"/>
    <property type="match status" value="1"/>
</dbReference>
<dbReference type="OrthoDB" id="6360905at2759"/>
<dbReference type="GO" id="GO:0000070">
    <property type="term" value="P:mitotic sister chromatid segregation"/>
    <property type="evidence" value="ECO:0007669"/>
    <property type="project" value="TreeGrafter"/>
</dbReference>
<evidence type="ECO:0000313" key="13">
    <source>
        <dbReference type="Proteomes" id="UP000494040"/>
    </source>
</evidence>
<keyword evidence="5" id="KW-0132">Cell division</keyword>
<dbReference type="GO" id="GO:0051301">
    <property type="term" value="P:cell division"/>
    <property type="evidence" value="ECO:0007669"/>
    <property type="project" value="UniProtKB-KW"/>
</dbReference>
<dbReference type="Pfam" id="PF10512">
    <property type="entry name" value="Borealin"/>
    <property type="match status" value="1"/>
</dbReference>
<evidence type="ECO:0000256" key="1">
    <source>
        <dbReference type="ARBA" id="ARBA00004123"/>
    </source>
</evidence>
<evidence type="ECO:0000256" key="2">
    <source>
        <dbReference type="ARBA" id="ARBA00004584"/>
    </source>
</evidence>
<keyword evidence="4" id="KW-0158">Chromosome</keyword>
<keyword evidence="13" id="KW-1185">Reference proteome</keyword>
<evidence type="ECO:0000256" key="10">
    <source>
        <dbReference type="SAM" id="MobiDB-lite"/>
    </source>
</evidence>
<comment type="similarity">
    <text evidence="3">Belongs to the borealin family.</text>
</comment>
<dbReference type="GO" id="GO:0051233">
    <property type="term" value="C:spindle midzone"/>
    <property type="evidence" value="ECO:0007669"/>
    <property type="project" value="TreeGrafter"/>
</dbReference>
<reference evidence="12" key="1">
    <citation type="submission" date="2022-01" db="UniProtKB">
        <authorList>
            <consortium name="EnsemblMetazoa"/>
        </authorList>
    </citation>
    <scope>IDENTIFICATION</scope>
</reference>
<evidence type="ECO:0000256" key="4">
    <source>
        <dbReference type="ARBA" id="ARBA00022454"/>
    </source>
</evidence>
<dbReference type="PANTHER" id="PTHR16040">
    <property type="entry name" value="AUSTRALIN, ISOFORM A-RELATED"/>
    <property type="match status" value="1"/>
</dbReference>
<keyword evidence="6" id="KW-0498">Mitosis</keyword>
<evidence type="ECO:0000256" key="7">
    <source>
        <dbReference type="ARBA" id="ARBA00023242"/>
    </source>
</evidence>
<feature type="domain" description="Borealin C-terminal" evidence="11">
    <location>
        <begin position="165"/>
        <end position="267"/>
    </location>
</feature>
<dbReference type="AlphaFoldDB" id="A0A8I6S0B7"/>
<comment type="subcellular location">
    <subcellularLocation>
        <location evidence="2">Chromosome</location>
        <location evidence="2">Centromere</location>
    </subcellularLocation>
    <subcellularLocation>
        <location evidence="1">Nucleus</location>
    </subcellularLocation>
</comment>
<feature type="region of interest" description="Disordered" evidence="10">
    <location>
        <begin position="1"/>
        <end position="31"/>
    </location>
</feature>
<protein>
    <recommendedName>
        <fullName evidence="11">Borealin C-terminal domain-containing protein</fullName>
    </recommendedName>
</protein>
<organism evidence="12 13">
    <name type="scientific">Cimex lectularius</name>
    <name type="common">Bed bug</name>
    <name type="synonym">Acanthia lectularia</name>
    <dbReference type="NCBI Taxonomy" id="79782"/>
    <lineage>
        <taxon>Eukaryota</taxon>
        <taxon>Metazoa</taxon>
        <taxon>Ecdysozoa</taxon>
        <taxon>Arthropoda</taxon>
        <taxon>Hexapoda</taxon>
        <taxon>Insecta</taxon>
        <taxon>Pterygota</taxon>
        <taxon>Neoptera</taxon>
        <taxon>Paraneoptera</taxon>
        <taxon>Hemiptera</taxon>
        <taxon>Heteroptera</taxon>
        <taxon>Panheteroptera</taxon>
        <taxon>Cimicomorpha</taxon>
        <taxon>Cimicidae</taxon>
        <taxon>Cimex</taxon>
    </lineage>
</organism>
<dbReference type="GO" id="GO:0005634">
    <property type="term" value="C:nucleus"/>
    <property type="evidence" value="ECO:0007669"/>
    <property type="project" value="UniProtKB-SubCell"/>
</dbReference>
<feature type="region of interest" description="Disordered" evidence="10">
    <location>
        <begin position="128"/>
        <end position="169"/>
    </location>
</feature>
<dbReference type="InterPro" id="IPR046466">
    <property type="entry name" value="Borealin_C"/>
</dbReference>
<evidence type="ECO:0000256" key="5">
    <source>
        <dbReference type="ARBA" id="ARBA00022618"/>
    </source>
</evidence>
<dbReference type="Proteomes" id="UP000494040">
    <property type="component" value="Unassembled WGS sequence"/>
</dbReference>
<evidence type="ECO:0000256" key="3">
    <source>
        <dbReference type="ARBA" id="ARBA00009914"/>
    </source>
</evidence>
<evidence type="ECO:0000256" key="6">
    <source>
        <dbReference type="ARBA" id="ARBA00022776"/>
    </source>
</evidence>
<dbReference type="InterPro" id="IPR018867">
    <property type="entry name" value="Cell_div_borealin"/>
</dbReference>
<dbReference type="GO" id="GO:0032133">
    <property type="term" value="C:chromosome passenger complex"/>
    <property type="evidence" value="ECO:0007669"/>
    <property type="project" value="TreeGrafter"/>
</dbReference>
<dbReference type="KEGG" id="clec:106668849"/>
<evidence type="ECO:0000259" key="11">
    <source>
        <dbReference type="Pfam" id="PF10512"/>
    </source>
</evidence>
<evidence type="ECO:0000313" key="12">
    <source>
        <dbReference type="EnsemblMetazoa" id="XP_014253478.1"/>
    </source>
</evidence>
<dbReference type="GO" id="GO:0000775">
    <property type="term" value="C:chromosome, centromeric region"/>
    <property type="evidence" value="ECO:0007669"/>
    <property type="project" value="UniProtKB-SubCell"/>
</dbReference>
<keyword evidence="9" id="KW-0137">Centromere</keyword>
<keyword evidence="8" id="KW-0131">Cell cycle</keyword>
<accession>A0A8I6S0B7</accession>
<name>A0A8I6S0B7_CIMLE</name>
<keyword evidence="7" id="KW-0539">Nucleus</keyword>
<proteinExistence type="inferred from homology"/>
<evidence type="ECO:0000256" key="9">
    <source>
        <dbReference type="ARBA" id="ARBA00023328"/>
    </source>
</evidence>
<dbReference type="RefSeq" id="XP_014253478.1">
    <property type="nucleotide sequence ID" value="XM_014397992.2"/>
</dbReference>